<protein>
    <submittedName>
        <fullName evidence="6">FAD-binding domain-containing protein</fullName>
    </submittedName>
</protein>
<evidence type="ECO:0000313" key="7">
    <source>
        <dbReference type="Proteomes" id="UP000799750"/>
    </source>
</evidence>
<name>A0A6A6R8G8_9PEZI</name>
<accession>A0A6A6R8G8</accession>
<dbReference type="GO" id="GO:0071949">
    <property type="term" value="F:FAD binding"/>
    <property type="evidence" value="ECO:0007669"/>
    <property type="project" value="InterPro"/>
</dbReference>
<comment type="similarity">
    <text evidence="1">Belongs to the oxygen-dependent FAD-linked oxidoreductase family.</text>
</comment>
<evidence type="ECO:0000259" key="5">
    <source>
        <dbReference type="PROSITE" id="PS51387"/>
    </source>
</evidence>
<dbReference type="EMBL" id="MU004182">
    <property type="protein sequence ID" value="KAF2500909.1"/>
    <property type="molecule type" value="Genomic_DNA"/>
</dbReference>
<proteinExistence type="inferred from homology"/>
<keyword evidence="3" id="KW-0274">FAD</keyword>
<dbReference type="Proteomes" id="UP000799750">
    <property type="component" value="Unassembled WGS sequence"/>
</dbReference>
<sequence>MINIFPSTDLVVRALFARIQSSRQLLDNTITKRGLPPTTSPSQLACRCLAAILPDYYTDSTNASAYTVLETKNWSSNCNLPAACFLTPVHSVQIAVALLIITLAQSKFAVRSGGHNPNPGFAGVGAEGVTIDMQGFTALHLSADKSYATVGAGLRFGAVQSYLDEQGVAVASGRNKDVGVSGLLLGGGHPLINSLTGLAADNIQSAEVVLLCYPWVVKASQTQNSHLFRALKGGLTNFGIVTSFELKTAMPRNIWYRVVAYSNSNPRAVFDALVNVQQRMEKDPKAGIEVTCSPAGFTVAFVSGQHTDDPEVFAPFRALTPTTETKPPTNGTTLEFISFLSAPQPEASRDTVGVTTYPDTDLYMDIYREYLAATTTGGSATTSFLLQIQTFGTASAQIAIRNGGNVMGTSARAQTWWNPIAQWTISADDAKVHKTLLGLADSIKAAAQAKGLYDKFIFANTASRDQNVLESYGPANLGSMLVVSAKYDVPGTFQKLQKWGFLASRA</sequence>
<feature type="domain" description="FAD-binding PCMH-type" evidence="5">
    <location>
        <begin position="77"/>
        <end position="251"/>
    </location>
</feature>
<dbReference type="SUPFAM" id="SSF56176">
    <property type="entry name" value="FAD-binding/transporter-associated domain-like"/>
    <property type="match status" value="1"/>
</dbReference>
<dbReference type="Pfam" id="PF01565">
    <property type="entry name" value="FAD_binding_4"/>
    <property type="match status" value="1"/>
</dbReference>
<dbReference type="PANTHER" id="PTHR42973">
    <property type="entry name" value="BINDING OXIDOREDUCTASE, PUTATIVE (AFU_ORTHOLOGUE AFUA_1G17690)-RELATED"/>
    <property type="match status" value="1"/>
</dbReference>
<dbReference type="InterPro" id="IPR016169">
    <property type="entry name" value="FAD-bd_PCMH_sub2"/>
</dbReference>
<dbReference type="InterPro" id="IPR036318">
    <property type="entry name" value="FAD-bd_PCMH-like_sf"/>
</dbReference>
<dbReference type="InterPro" id="IPR016166">
    <property type="entry name" value="FAD-bd_PCMH"/>
</dbReference>
<dbReference type="AlphaFoldDB" id="A0A6A6R8G8"/>
<dbReference type="InterPro" id="IPR006094">
    <property type="entry name" value="Oxid_FAD_bind_N"/>
</dbReference>
<dbReference type="Gene3D" id="3.30.465.10">
    <property type="match status" value="1"/>
</dbReference>
<evidence type="ECO:0000256" key="3">
    <source>
        <dbReference type="ARBA" id="ARBA00022827"/>
    </source>
</evidence>
<keyword evidence="4" id="KW-0560">Oxidoreductase</keyword>
<dbReference type="GO" id="GO:0016491">
    <property type="term" value="F:oxidoreductase activity"/>
    <property type="evidence" value="ECO:0007669"/>
    <property type="project" value="UniProtKB-KW"/>
</dbReference>
<evidence type="ECO:0000256" key="4">
    <source>
        <dbReference type="ARBA" id="ARBA00023002"/>
    </source>
</evidence>
<evidence type="ECO:0000313" key="6">
    <source>
        <dbReference type="EMBL" id="KAF2500909.1"/>
    </source>
</evidence>
<dbReference type="InterPro" id="IPR050416">
    <property type="entry name" value="FAD-linked_Oxidoreductase"/>
</dbReference>
<reference evidence="6" key="1">
    <citation type="journal article" date="2020" name="Stud. Mycol.">
        <title>101 Dothideomycetes genomes: a test case for predicting lifestyles and emergence of pathogens.</title>
        <authorList>
            <person name="Haridas S."/>
            <person name="Albert R."/>
            <person name="Binder M."/>
            <person name="Bloem J."/>
            <person name="Labutti K."/>
            <person name="Salamov A."/>
            <person name="Andreopoulos B."/>
            <person name="Baker S."/>
            <person name="Barry K."/>
            <person name="Bills G."/>
            <person name="Bluhm B."/>
            <person name="Cannon C."/>
            <person name="Castanera R."/>
            <person name="Culley D."/>
            <person name="Daum C."/>
            <person name="Ezra D."/>
            <person name="Gonzalez J."/>
            <person name="Henrissat B."/>
            <person name="Kuo A."/>
            <person name="Liang C."/>
            <person name="Lipzen A."/>
            <person name="Lutzoni F."/>
            <person name="Magnuson J."/>
            <person name="Mondo S."/>
            <person name="Nolan M."/>
            <person name="Ohm R."/>
            <person name="Pangilinan J."/>
            <person name="Park H.-J."/>
            <person name="Ramirez L."/>
            <person name="Alfaro M."/>
            <person name="Sun H."/>
            <person name="Tritt A."/>
            <person name="Yoshinaga Y."/>
            <person name="Zwiers L.-H."/>
            <person name="Turgeon B."/>
            <person name="Goodwin S."/>
            <person name="Spatafora J."/>
            <person name="Crous P."/>
            <person name="Grigoriev I."/>
        </authorList>
    </citation>
    <scope>NUCLEOTIDE SEQUENCE</scope>
    <source>
        <strain evidence="6">CBS 269.34</strain>
    </source>
</reference>
<evidence type="ECO:0000256" key="1">
    <source>
        <dbReference type="ARBA" id="ARBA00005466"/>
    </source>
</evidence>
<organism evidence="6 7">
    <name type="scientific">Lophium mytilinum</name>
    <dbReference type="NCBI Taxonomy" id="390894"/>
    <lineage>
        <taxon>Eukaryota</taxon>
        <taxon>Fungi</taxon>
        <taxon>Dikarya</taxon>
        <taxon>Ascomycota</taxon>
        <taxon>Pezizomycotina</taxon>
        <taxon>Dothideomycetes</taxon>
        <taxon>Pleosporomycetidae</taxon>
        <taxon>Mytilinidiales</taxon>
        <taxon>Mytilinidiaceae</taxon>
        <taxon>Lophium</taxon>
    </lineage>
</organism>
<dbReference type="PANTHER" id="PTHR42973:SF54">
    <property type="entry name" value="FAD-BINDING PCMH-TYPE DOMAIN-CONTAINING PROTEIN"/>
    <property type="match status" value="1"/>
</dbReference>
<gene>
    <name evidence="6" type="ORF">BU16DRAFT_451216</name>
</gene>
<keyword evidence="7" id="KW-1185">Reference proteome</keyword>
<keyword evidence="2" id="KW-0285">Flavoprotein</keyword>
<evidence type="ECO:0000256" key="2">
    <source>
        <dbReference type="ARBA" id="ARBA00022630"/>
    </source>
</evidence>
<dbReference type="OrthoDB" id="2151789at2759"/>
<dbReference type="PROSITE" id="PS51387">
    <property type="entry name" value="FAD_PCMH"/>
    <property type="match status" value="1"/>
</dbReference>